<accession>A0A427TG77</accession>
<evidence type="ECO:0000313" key="1">
    <source>
        <dbReference type="EMBL" id="RSD21990.1"/>
    </source>
</evidence>
<name>A0A427TG77_9PSEU</name>
<dbReference type="Proteomes" id="UP000267081">
    <property type="component" value="Unassembled WGS sequence"/>
</dbReference>
<evidence type="ECO:0000313" key="2">
    <source>
        <dbReference type="Proteomes" id="UP000267081"/>
    </source>
</evidence>
<dbReference type="RefSeq" id="WP_125307240.1">
    <property type="nucleotide sequence ID" value="NZ_RSEC01000032.1"/>
</dbReference>
<gene>
    <name evidence="1" type="ORF">EIY87_09235</name>
</gene>
<protein>
    <submittedName>
        <fullName evidence="1">Uncharacterized protein</fullName>
    </submittedName>
</protein>
<dbReference type="EMBL" id="RSEC01000032">
    <property type="protein sequence ID" value="RSD21990.1"/>
    <property type="molecule type" value="Genomic_DNA"/>
</dbReference>
<sequence>MTSPTDPPRFEVGTKLRRRETGTVTEIVADYHHHPNVMKTAQITDDRYYVIETNGYRSVAFHGVLAQYSDVIYRPGDDEPAEPDEGAW</sequence>
<reference evidence="1 2" key="1">
    <citation type="submission" date="2018-12" db="EMBL/GenBank/DDBJ databases">
        <title>Amycolatopsis eburnea sp. nov. actinomycete associate with arbuscular mycorrhiza fungal spore.</title>
        <authorList>
            <person name="Lumyong S."/>
            <person name="Chaiya L."/>
        </authorList>
    </citation>
    <scope>NUCLEOTIDE SEQUENCE [LARGE SCALE GENOMIC DNA]</scope>
    <source>
        <strain evidence="1 2">GLM-1</strain>
    </source>
</reference>
<organism evidence="1 2">
    <name type="scientific">Amycolatopsis eburnea</name>
    <dbReference type="NCBI Taxonomy" id="2267691"/>
    <lineage>
        <taxon>Bacteria</taxon>
        <taxon>Bacillati</taxon>
        <taxon>Actinomycetota</taxon>
        <taxon>Actinomycetes</taxon>
        <taxon>Pseudonocardiales</taxon>
        <taxon>Pseudonocardiaceae</taxon>
        <taxon>Amycolatopsis</taxon>
    </lineage>
</organism>
<proteinExistence type="predicted"/>
<dbReference type="AlphaFoldDB" id="A0A427TG77"/>
<keyword evidence="2" id="KW-1185">Reference proteome</keyword>
<comment type="caution">
    <text evidence="1">The sequence shown here is derived from an EMBL/GenBank/DDBJ whole genome shotgun (WGS) entry which is preliminary data.</text>
</comment>